<sequence length="51" mass="5646">MLSKGTATKETGMLDGRFMETVLLDINRPTDTQFTAVRKSSNTIQSTPGWI</sequence>
<dbReference type="Proteomes" id="UP000076502">
    <property type="component" value="Unassembled WGS sequence"/>
</dbReference>
<evidence type="ECO:0000313" key="2">
    <source>
        <dbReference type="Proteomes" id="UP000076502"/>
    </source>
</evidence>
<organism evidence="1 2">
    <name type="scientific">Dufourea novaeangliae</name>
    <name type="common">Sweat bee</name>
    <dbReference type="NCBI Taxonomy" id="178035"/>
    <lineage>
        <taxon>Eukaryota</taxon>
        <taxon>Metazoa</taxon>
        <taxon>Ecdysozoa</taxon>
        <taxon>Arthropoda</taxon>
        <taxon>Hexapoda</taxon>
        <taxon>Insecta</taxon>
        <taxon>Pterygota</taxon>
        <taxon>Neoptera</taxon>
        <taxon>Endopterygota</taxon>
        <taxon>Hymenoptera</taxon>
        <taxon>Apocrita</taxon>
        <taxon>Aculeata</taxon>
        <taxon>Apoidea</taxon>
        <taxon>Anthophila</taxon>
        <taxon>Halictidae</taxon>
        <taxon>Rophitinae</taxon>
        <taxon>Dufourea</taxon>
    </lineage>
</organism>
<accession>A0A154PQP5</accession>
<reference evidence="1 2" key="1">
    <citation type="submission" date="2015-07" db="EMBL/GenBank/DDBJ databases">
        <title>The genome of Dufourea novaeangliae.</title>
        <authorList>
            <person name="Pan H."/>
            <person name="Kapheim K."/>
        </authorList>
    </citation>
    <scope>NUCLEOTIDE SEQUENCE [LARGE SCALE GENOMIC DNA]</scope>
    <source>
        <strain evidence="1">0120121106</strain>
        <tissue evidence="1">Whole body</tissue>
    </source>
</reference>
<proteinExistence type="predicted"/>
<dbReference type="AlphaFoldDB" id="A0A154PQP5"/>
<name>A0A154PQP5_DUFNO</name>
<gene>
    <name evidence="1" type="ORF">WN55_06715</name>
</gene>
<keyword evidence="2" id="KW-1185">Reference proteome</keyword>
<dbReference type="EMBL" id="KQ435050">
    <property type="protein sequence ID" value="KZC14246.1"/>
    <property type="molecule type" value="Genomic_DNA"/>
</dbReference>
<evidence type="ECO:0000313" key="1">
    <source>
        <dbReference type="EMBL" id="KZC14246.1"/>
    </source>
</evidence>
<protein>
    <submittedName>
        <fullName evidence="1">Uncharacterized protein</fullName>
    </submittedName>
</protein>